<evidence type="ECO:0000256" key="2">
    <source>
        <dbReference type="SAM" id="Phobius"/>
    </source>
</evidence>
<reference evidence="3" key="1">
    <citation type="submission" date="2021-10" db="EMBL/GenBank/DDBJ databases">
        <authorList>
            <person name="Piombo E."/>
        </authorList>
    </citation>
    <scope>NUCLEOTIDE SEQUENCE</scope>
</reference>
<protein>
    <submittedName>
        <fullName evidence="3">Uncharacterized protein</fullName>
    </submittedName>
</protein>
<feature type="compositionally biased region" description="Basic and acidic residues" evidence="1">
    <location>
        <begin position="318"/>
        <end position="328"/>
    </location>
</feature>
<keyword evidence="4" id="KW-1185">Reference proteome</keyword>
<dbReference type="EMBL" id="CABFNO020001553">
    <property type="protein sequence ID" value="CAG9999380.1"/>
    <property type="molecule type" value="Genomic_DNA"/>
</dbReference>
<dbReference type="AlphaFoldDB" id="A0A9N9YAV3"/>
<keyword evidence="2" id="KW-1133">Transmembrane helix</keyword>
<dbReference type="OrthoDB" id="4499262at2759"/>
<feature type="transmembrane region" description="Helical" evidence="2">
    <location>
        <begin position="203"/>
        <end position="227"/>
    </location>
</feature>
<evidence type="ECO:0000256" key="1">
    <source>
        <dbReference type="SAM" id="MobiDB-lite"/>
    </source>
</evidence>
<feature type="region of interest" description="Disordered" evidence="1">
    <location>
        <begin position="236"/>
        <end position="388"/>
    </location>
</feature>
<keyword evidence="2" id="KW-0812">Transmembrane</keyword>
<proteinExistence type="predicted"/>
<organism evidence="3 4">
    <name type="scientific">Clonostachys byssicola</name>
    <dbReference type="NCBI Taxonomy" id="160290"/>
    <lineage>
        <taxon>Eukaryota</taxon>
        <taxon>Fungi</taxon>
        <taxon>Dikarya</taxon>
        <taxon>Ascomycota</taxon>
        <taxon>Pezizomycotina</taxon>
        <taxon>Sordariomycetes</taxon>
        <taxon>Hypocreomycetidae</taxon>
        <taxon>Hypocreales</taxon>
        <taxon>Bionectriaceae</taxon>
        <taxon>Clonostachys</taxon>
    </lineage>
</organism>
<feature type="compositionally biased region" description="Polar residues" evidence="1">
    <location>
        <begin position="238"/>
        <end position="249"/>
    </location>
</feature>
<gene>
    <name evidence="3" type="ORF">CBYS24578_00002413</name>
</gene>
<evidence type="ECO:0000313" key="4">
    <source>
        <dbReference type="Proteomes" id="UP000754883"/>
    </source>
</evidence>
<evidence type="ECO:0000313" key="3">
    <source>
        <dbReference type="EMBL" id="CAG9999380.1"/>
    </source>
</evidence>
<comment type="caution">
    <text evidence="3">The sequence shown here is derived from an EMBL/GenBank/DDBJ whole genome shotgun (WGS) entry which is preliminary data.</text>
</comment>
<name>A0A9N9YAV3_9HYPO</name>
<keyword evidence="2" id="KW-0472">Membrane</keyword>
<dbReference type="Proteomes" id="UP000754883">
    <property type="component" value="Unassembled WGS sequence"/>
</dbReference>
<accession>A0A9N9YAV3</accession>
<sequence>MAAFADDLIPRFWMDPAIPLLGRDDCSYDTHHYCDDIKHGNVCCPNNSYCYVNKNNDAKCCAIGSNCTLDSNCNSLSYYCTTAQTVSGTVTTQTGCCERACPSTSLFLCPQANGGNCCQYGSQCDGGNCKAVVTASSTALLTPIQEGCTTSQYRCSDGHGCCDNNQVCTLVSGNGYCAPGIPTQTNIEYIGTDPSADKLSQGAIAGIAVGAVVAAALVIGLVTWFCIRKKKERRALSRRQTASEAAQTEDQTHVGSMAEPTPSASRGPGLTQDYFGPHPVPGPFTEEDAVSPGSSPHQHRAVPSVPQQPGDIAAPVEIDGRSTVDDGRSTTTHGSVAGGGGIKLESIQGRFELYGSEHMPPEGPPSIVPTPEEMRNSYFEPPPPPPEK</sequence>